<dbReference type="EMBL" id="KN835483">
    <property type="protein sequence ID" value="KIK36987.1"/>
    <property type="molecule type" value="Genomic_DNA"/>
</dbReference>
<organism evidence="1 2">
    <name type="scientific">Suillus luteus UH-Slu-Lm8-n1</name>
    <dbReference type="NCBI Taxonomy" id="930992"/>
    <lineage>
        <taxon>Eukaryota</taxon>
        <taxon>Fungi</taxon>
        <taxon>Dikarya</taxon>
        <taxon>Basidiomycota</taxon>
        <taxon>Agaricomycotina</taxon>
        <taxon>Agaricomycetes</taxon>
        <taxon>Agaricomycetidae</taxon>
        <taxon>Boletales</taxon>
        <taxon>Suillineae</taxon>
        <taxon>Suillaceae</taxon>
        <taxon>Suillus</taxon>
    </lineage>
</organism>
<evidence type="ECO:0000313" key="1">
    <source>
        <dbReference type="EMBL" id="KIK36987.1"/>
    </source>
</evidence>
<keyword evidence="2" id="KW-1185">Reference proteome</keyword>
<reference evidence="1 2" key="1">
    <citation type="submission" date="2014-04" db="EMBL/GenBank/DDBJ databases">
        <authorList>
            <consortium name="DOE Joint Genome Institute"/>
            <person name="Kuo A."/>
            <person name="Ruytinx J."/>
            <person name="Rineau F."/>
            <person name="Colpaert J."/>
            <person name="Kohler A."/>
            <person name="Nagy L.G."/>
            <person name="Floudas D."/>
            <person name="Copeland A."/>
            <person name="Barry K.W."/>
            <person name="Cichocki N."/>
            <person name="Veneault-Fourrey C."/>
            <person name="LaButti K."/>
            <person name="Lindquist E.A."/>
            <person name="Lipzen A."/>
            <person name="Lundell T."/>
            <person name="Morin E."/>
            <person name="Murat C."/>
            <person name="Sun H."/>
            <person name="Tunlid A."/>
            <person name="Henrissat B."/>
            <person name="Grigoriev I.V."/>
            <person name="Hibbett D.S."/>
            <person name="Martin F."/>
            <person name="Nordberg H.P."/>
            <person name="Cantor M.N."/>
            <person name="Hua S.X."/>
        </authorList>
    </citation>
    <scope>NUCLEOTIDE SEQUENCE [LARGE SCALE GENOMIC DNA]</scope>
    <source>
        <strain evidence="1 2">UH-Slu-Lm8-n1</strain>
    </source>
</reference>
<protein>
    <submittedName>
        <fullName evidence="1">Uncharacterized protein</fullName>
    </submittedName>
</protein>
<gene>
    <name evidence="1" type="ORF">CY34DRAFT_810815</name>
</gene>
<accession>A0A0D0ARZ2</accession>
<name>A0A0D0ARZ2_9AGAM</name>
<dbReference type="HOGENOM" id="CLU_2851236_0_0_1"/>
<evidence type="ECO:0000313" key="2">
    <source>
        <dbReference type="Proteomes" id="UP000054485"/>
    </source>
</evidence>
<sequence>MNSSGSGVYIQEIELYRLCTSKVRPVVLHTLQDLNFYPSVVAEVRDHSETMDHSAGQDCWLLTLS</sequence>
<dbReference type="AlphaFoldDB" id="A0A0D0ARZ2"/>
<dbReference type="Proteomes" id="UP000054485">
    <property type="component" value="Unassembled WGS sequence"/>
</dbReference>
<dbReference type="InParanoid" id="A0A0D0ARZ2"/>
<proteinExistence type="predicted"/>
<reference evidence="2" key="2">
    <citation type="submission" date="2015-01" db="EMBL/GenBank/DDBJ databases">
        <title>Evolutionary Origins and Diversification of the Mycorrhizal Mutualists.</title>
        <authorList>
            <consortium name="DOE Joint Genome Institute"/>
            <consortium name="Mycorrhizal Genomics Consortium"/>
            <person name="Kohler A."/>
            <person name="Kuo A."/>
            <person name="Nagy L.G."/>
            <person name="Floudas D."/>
            <person name="Copeland A."/>
            <person name="Barry K.W."/>
            <person name="Cichocki N."/>
            <person name="Veneault-Fourrey C."/>
            <person name="LaButti K."/>
            <person name="Lindquist E.A."/>
            <person name="Lipzen A."/>
            <person name="Lundell T."/>
            <person name="Morin E."/>
            <person name="Murat C."/>
            <person name="Riley R."/>
            <person name="Ohm R."/>
            <person name="Sun H."/>
            <person name="Tunlid A."/>
            <person name="Henrissat B."/>
            <person name="Grigoriev I.V."/>
            <person name="Hibbett D.S."/>
            <person name="Martin F."/>
        </authorList>
    </citation>
    <scope>NUCLEOTIDE SEQUENCE [LARGE SCALE GENOMIC DNA]</scope>
    <source>
        <strain evidence="2">UH-Slu-Lm8-n1</strain>
    </source>
</reference>